<organism evidence="1 2">
    <name type="scientific">Thalictrum thalictroides</name>
    <name type="common">Rue-anemone</name>
    <name type="synonym">Anemone thalictroides</name>
    <dbReference type="NCBI Taxonomy" id="46969"/>
    <lineage>
        <taxon>Eukaryota</taxon>
        <taxon>Viridiplantae</taxon>
        <taxon>Streptophyta</taxon>
        <taxon>Embryophyta</taxon>
        <taxon>Tracheophyta</taxon>
        <taxon>Spermatophyta</taxon>
        <taxon>Magnoliopsida</taxon>
        <taxon>Ranunculales</taxon>
        <taxon>Ranunculaceae</taxon>
        <taxon>Thalictroideae</taxon>
        <taxon>Thalictrum</taxon>
    </lineage>
</organism>
<keyword evidence="2" id="KW-1185">Reference proteome</keyword>
<name>A0A7J6WHV9_THATH</name>
<accession>A0A7J6WHV9</accession>
<comment type="caution">
    <text evidence="1">The sequence shown here is derived from an EMBL/GenBank/DDBJ whole genome shotgun (WGS) entry which is preliminary data.</text>
</comment>
<dbReference type="EMBL" id="JABWDY010016289">
    <property type="protein sequence ID" value="KAF5196210.1"/>
    <property type="molecule type" value="Genomic_DNA"/>
</dbReference>
<sequence>LNKLPRLRQDHSPLLALLPNLVNTERAIRLAIQERLPIVLVINKVCFLS</sequence>
<evidence type="ECO:0000313" key="2">
    <source>
        <dbReference type="Proteomes" id="UP000554482"/>
    </source>
</evidence>
<evidence type="ECO:0000313" key="1">
    <source>
        <dbReference type="EMBL" id="KAF5196210.1"/>
    </source>
</evidence>
<reference evidence="1 2" key="1">
    <citation type="submission" date="2020-06" db="EMBL/GenBank/DDBJ databases">
        <title>Transcriptomic and genomic resources for Thalictrum thalictroides and T. hernandezii: Facilitating candidate gene discovery in an emerging model plant lineage.</title>
        <authorList>
            <person name="Arias T."/>
            <person name="Riano-Pachon D.M."/>
            <person name="Di Stilio V.S."/>
        </authorList>
    </citation>
    <scope>NUCLEOTIDE SEQUENCE [LARGE SCALE GENOMIC DNA]</scope>
    <source>
        <strain evidence="2">cv. WT478/WT964</strain>
        <tissue evidence="1">Leaves</tissue>
    </source>
</reference>
<feature type="non-terminal residue" evidence="1">
    <location>
        <position position="1"/>
    </location>
</feature>
<dbReference type="AlphaFoldDB" id="A0A7J6WHV9"/>
<protein>
    <submittedName>
        <fullName evidence="1">Uncharacterized protein</fullName>
    </submittedName>
</protein>
<proteinExistence type="predicted"/>
<gene>
    <name evidence="1" type="ORF">FRX31_014203</name>
</gene>
<dbReference type="Proteomes" id="UP000554482">
    <property type="component" value="Unassembled WGS sequence"/>
</dbReference>